<dbReference type="EMBL" id="CM031815">
    <property type="protein sequence ID" value="KAG6647962.1"/>
    <property type="molecule type" value="Genomic_DNA"/>
</dbReference>
<comment type="caution">
    <text evidence="2">The sequence shown here is derived from an EMBL/GenBank/DDBJ whole genome shotgun (WGS) entry which is preliminary data.</text>
</comment>
<protein>
    <submittedName>
        <fullName evidence="2">Uncharacterized protein</fullName>
    </submittedName>
</protein>
<accession>A0A8T1Q442</accession>
<keyword evidence="1" id="KW-0472">Membrane</keyword>
<dbReference type="PANTHER" id="PTHR14241">
    <property type="entry name" value="INTERFERON-INDUCED PROTEIN 44"/>
    <property type="match status" value="1"/>
</dbReference>
<evidence type="ECO:0000313" key="2">
    <source>
        <dbReference type="EMBL" id="KAG6647962.1"/>
    </source>
</evidence>
<proteinExistence type="predicted"/>
<name>A0A8T1Q442_CARIL</name>
<gene>
    <name evidence="2" type="ORF">CIPAW_07G114300</name>
</gene>
<organism evidence="2 3">
    <name type="scientific">Carya illinoinensis</name>
    <name type="common">Pecan</name>
    <dbReference type="NCBI Taxonomy" id="32201"/>
    <lineage>
        <taxon>Eukaryota</taxon>
        <taxon>Viridiplantae</taxon>
        <taxon>Streptophyta</taxon>
        <taxon>Embryophyta</taxon>
        <taxon>Tracheophyta</taxon>
        <taxon>Spermatophyta</taxon>
        <taxon>Magnoliopsida</taxon>
        <taxon>eudicotyledons</taxon>
        <taxon>Gunneridae</taxon>
        <taxon>Pentapetalae</taxon>
        <taxon>rosids</taxon>
        <taxon>fabids</taxon>
        <taxon>Fagales</taxon>
        <taxon>Juglandaceae</taxon>
        <taxon>Carya</taxon>
    </lineage>
</organism>
<evidence type="ECO:0000256" key="1">
    <source>
        <dbReference type="SAM" id="Phobius"/>
    </source>
</evidence>
<dbReference type="AlphaFoldDB" id="A0A8T1Q442"/>
<dbReference type="PANTHER" id="PTHR14241:SF24">
    <property type="entry name" value="G DOMAIN-CONTAINING PROTEIN"/>
    <property type="match status" value="1"/>
</dbReference>
<reference evidence="2" key="1">
    <citation type="submission" date="2020-12" db="EMBL/GenBank/DDBJ databases">
        <title>WGS assembly of Carya illinoinensis cv. Pawnee.</title>
        <authorList>
            <person name="Platts A."/>
            <person name="Shu S."/>
            <person name="Wright S."/>
            <person name="Barry K."/>
            <person name="Edger P."/>
            <person name="Pires J.C."/>
            <person name="Schmutz J."/>
        </authorList>
    </citation>
    <scope>NUCLEOTIDE SEQUENCE</scope>
    <source>
        <tissue evidence="2">Leaf</tissue>
    </source>
</reference>
<evidence type="ECO:0000313" key="3">
    <source>
        <dbReference type="Proteomes" id="UP000811609"/>
    </source>
</evidence>
<feature type="transmembrane region" description="Helical" evidence="1">
    <location>
        <begin position="398"/>
        <end position="421"/>
    </location>
</feature>
<keyword evidence="3" id="KW-1185">Reference proteome</keyword>
<keyword evidence="1" id="KW-0812">Transmembrane</keyword>
<dbReference type="Proteomes" id="UP000811609">
    <property type="component" value="Chromosome 7"/>
</dbReference>
<sequence length="433" mass="49206">MSFCLCASPFKLPCNSGIKNKNQTVHIQALEIHDLVTIFCYNSRVSEKEIMKSQLYCCDEEDENEVSRTVHCWWRSAAKFDECLKLKLDLPNISSLTPRLKVLREMERLALIASEGLNELRHKLLTYRSGDFWVPTGGIKKEEMEIPPANTILLVGFTGSGKSSLVNLMYSVLGRSGLIPFTQTSQGSFSKYSNLLMEEHNVLRSMQSGFCVYDSRGFDYDQLYENLEELSSWMTEGIHHNQLCLRLGDDALTEEDIENLTSKSSAKFLKRTVNYAMVVANIAEIYKAAKAADFKPLKAIRELFCCPVLRKSNENPLLILTHGDMLSTEERIEGRLKICEWLGISETTGVYDIVCLTQYGYLAEESDPVTAYALSEAVYRALLISDRGHCPKKNTWDWAVLILSWIMCFLATFFGFLANLCTKLGQRDKLKYL</sequence>
<keyword evidence="1" id="KW-1133">Transmembrane helix</keyword>